<feature type="chain" id="PRO_5035755406" evidence="1">
    <location>
        <begin position="23"/>
        <end position="43"/>
    </location>
</feature>
<dbReference type="EMBL" id="CM026429">
    <property type="protein sequence ID" value="KAG0565253.1"/>
    <property type="molecule type" value="Genomic_DNA"/>
</dbReference>
<reference evidence="2" key="1">
    <citation type="submission" date="2020-06" db="EMBL/GenBank/DDBJ databases">
        <title>WGS assembly of Ceratodon purpureus strain R40.</title>
        <authorList>
            <person name="Carey S.B."/>
            <person name="Jenkins J."/>
            <person name="Shu S."/>
            <person name="Lovell J.T."/>
            <person name="Sreedasyam A."/>
            <person name="Maumus F."/>
            <person name="Tiley G.P."/>
            <person name="Fernandez-Pozo N."/>
            <person name="Barry K."/>
            <person name="Chen C."/>
            <person name="Wang M."/>
            <person name="Lipzen A."/>
            <person name="Daum C."/>
            <person name="Saski C.A."/>
            <person name="Payton A.C."/>
            <person name="Mcbreen J.C."/>
            <person name="Conrad R.E."/>
            <person name="Kollar L.M."/>
            <person name="Olsson S."/>
            <person name="Huttunen S."/>
            <person name="Landis J.B."/>
            <person name="Wickett N.J."/>
            <person name="Johnson M.G."/>
            <person name="Rensing S.A."/>
            <person name="Grimwood J."/>
            <person name="Schmutz J."/>
            <person name="Mcdaniel S.F."/>
        </authorList>
    </citation>
    <scope>NUCLEOTIDE SEQUENCE</scope>
    <source>
        <strain evidence="2">R40</strain>
    </source>
</reference>
<evidence type="ECO:0000313" key="3">
    <source>
        <dbReference type="Proteomes" id="UP000822688"/>
    </source>
</evidence>
<evidence type="ECO:0000256" key="1">
    <source>
        <dbReference type="SAM" id="SignalP"/>
    </source>
</evidence>
<keyword evidence="3" id="KW-1185">Reference proteome</keyword>
<dbReference type="Proteomes" id="UP000822688">
    <property type="component" value="Chromosome 8"/>
</dbReference>
<sequence>MILNKLLFLVNLSHNLLPGAVPLAIANLWNLQTQAGPLQCPKP</sequence>
<evidence type="ECO:0000313" key="2">
    <source>
        <dbReference type="EMBL" id="KAG0565253.1"/>
    </source>
</evidence>
<protein>
    <submittedName>
        <fullName evidence="2">Uncharacterized protein</fullName>
    </submittedName>
</protein>
<organism evidence="2 3">
    <name type="scientific">Ceratodon purpureus</name>
    <name type="common">Fire moss</name>
    <name type="synonym">Dicranum purpureum</name>
    <dbReference type="NCBI Taxonomy" id="3225"/>
    <lineage>
        <taxon>Eukaryota</taxon>
        <taxon>Viridiplantae</taxon>
        <taxon>Streptophyta</taxon>
        <taxon>Embryophyta</taxon>
        <taxon>Bryophyta</taxon>
        <taxon>Bryophytina</taxon>
        <taxon>Bryopsida</taxon>
        <taxon>Dicranidae</taxon>
        <taxon>Pseudoditrichales</taxon>
        <taxon>Ditrichaceae</taxon>
        <taxon>Ceratodon</taxon>
    </lineage>
</organism>
<keyword evidence="1" id="KW-0732">Signal</keyword>
<dbReference type="AlphaFoldDB" id="A0A8T0H259"/>
<accession>A0A8T0H259</accession>
<comment type="caution">
    <text evidence="2">The sequence shown here is derived from an EMBL/GenBank/DDBJ whole genome shotgun (WGS) entry which is preliminary data.</text>
</comment>
<feature type="signal peptide" evidence="1">
    <location>
        <begin position="1"/>
        <end position="22"/>
    </location>
</feature>
<name>A0A8T0H259_CERPU</name>
<proteinExistence type="predicted"/>
<gene>
    <name evidence="2" type="ORF">KC19_8G176500</name>
</gene>